<organism evidence="2 3">
    <name type="scientific">Dissostichus eleginoides</name>
    <name type="common">Patagonian toothfish</name>
    <name type="synonym">Dissostichus amissus</name>
    <dbReference type="NCBI Taxonomy" id="100907"/>
    <lineage>
        <taxon>Eukaryota</taxon>
        <taxon>Metazoa</taxon>
        <taxon>Chordata</taxon>
        <taxon>Craniata</taxon>
        <taxon>Vertebrata</taxon>
        <taxon>Euteleostomi</taxon>
        <taxon>Actinopterygii</taxon>
        <taxon>Neopterygii</taxon>
        <taxon>Teleostei</taxon>
        <taxon>Neoteleostei</taxon>
        <taxon>Acanthomorphata</taxon>
        <taxon>Eupercaria</taxon>
        <taxon>Perciformes</taxon>
        <taxon>Notothenioidei</taxon>
        <taxon>Nototheniidae</taxon>
        <taxon>Dissostichus</taxon>
    </lineage>
</organism>
<comment type="caution">
    <text evidence="2">The sequence shown here is derived from an EMBL/GenBank/DDBJ whole genome shotgun (WGS) entry which is preliminary data.</text>
</comment>
<dbReference type="AlphaFoldDB" id="A0AAD9BMZ6"/>
<dbReference type="Proteomes" id="UP001228049">
    <property type="component" value="Unassembled WGS sequence"/>
</dbReference>
<dbReference type="EMBL" id="JASDAP010000020">
    <property type="protein sequence ID" value="KAK1886900.1"/>
    <property type="molecule type" value="Genomic_DNA"/>
</dbReference>
<proteinExistence type="predicted"/>
<name>A0AAD9BMZ6_DISEL</name>
<feature type="compositionally biased region" description="Basic and acidic residues" evidence="1">
    <location>
        <begin position="39"/>
        <end position="55"/>
    </location>
</feature>
<gene>
    <name evidence="2" type="ORF">KUDE01_030614</name>
</gene>
<evidence type="ECO:0000256" key="1">
    <source>
        <dbReference type="SAM" id="MobiDB-lite"/>
    </source>
</evidence>
<sequence length="142" mass="15554">MDFSGSFVWCRRAIDSGGGGGVEREVGRRAAARPPTACWEKELEPGAELEGRTEGHNTLFSPLNPSGTCHTLVMDDEKKTAKEGKGEEVTEKRAVELSHSPVRQHGVSHIQLRVFVNPQLALLQQQTDQRIIFCGDKPLSCG</sequence>
<accession>A0AAD9BMZ6</accession>
<keyword evidence="3" id="KW-1185">Reference proteome</keyword>
<keyword evidence="2" id="KW-0808">Transferase</keyword>
<feature type="region of interest" description="Disordered" evidence="1">
    <location>
        <begin position="39"/>
        <end position="99"/>
    </location>
</feature>
<evidence type="ECO:0000313" key="2">
    <source>
        <dbReference type="EMBL" id="KAK1886900.1"/>
    </source>
</evidence>
<reference evidence="2" key="1">
    <citation type="submission" date="2023-04" db="EMBL/GenBank/DDBJ databases">
        <title>Chromosome-level genome of Chaenocephalus aceratus.</title>
        <authorList>
            <person name="Park H."/>
        </authorList>
    </citation>
    <scope>NUCLEOTIDE SEQUENCE</scope>
    <source>
        <strain evidence="2">DE</strain>
        <tissue evidence="2">Muscle</tissue>
    </source>
</reference>
<keyword evidence="2" id="KW-0418">Kinase</keyword>
<feature type="compositionally biased region" description="Basic and acidic residues" evidence="1">
    <location>
        <begin position="73"/>
        <end position="96"/>
    </location>
</feature>
<feature type="compositionally biased region" description="Polar residues" evidence="1">
    <location>
        <begin position="56"/>
        <end position="69"/>
    </location>
</feature>
<protein>
    <submittedName>
        <fullName evidence="2">Wee1-like protein kinase 2</fullName>
    </submittedName>
</protein>
<evidence type="ECO:0000313" key="3">
    <source>
        <dbReference type="Proteomes" id="UP001228049"/>
    </source>
</evidence>
<dbReference type="GO" id="GO:0016301">
    <property type="term" value="F:kinase activity"/>
    <property type="evidence" value="ECO:0007669"/>
    <property type="project" value="UniProtKB-KW"/>
</dbReference>